<reference evidence="1 2" key="1">
    <citation type="journal article" date="2013" name="Genome Announc.">
        <title>Complete Genome of Bacillus subtilis Myophage Grass.</title>
        <authorList>
            <person name="Miller S.Y."/>
            <person name="Colquhoun J.M."/>
            <person name="Perl A.L."/>
            <person name="Chamakura K.R."/>
            <person name="Kuty Everett G.F."/>
        </authorList>
    </citation>
    <scope>NUCLEOTIDE SEQUENCE [LARGE SCALE GENOMIC DNA]</scope>
</reference>
<accession>U5PY75</accession>
<protein>
    <submittedName>
        <fullName evidence="1">Uncharacterized protein</fullName>
    </submittedName>
</protein>
<dbReference type="GeneID" id="17960087"/>
<sequence>MSMKINRLKREKTEYRDKKGTVIRDEDTVLWESQIYEVYKDLFIADWALDNVLGAPIPLKEVHNQVSVVVVKEIPGLSENIEKEAMKHQKLLTLRLATMESEERILLIMFYEQYVQIATSEGLTPKSMLDFIDEDLESMAEDVLNGLEKGLNN</sequence>
<dbReference type="EMBL" id="KF669652">
    <property type="protein sequence ID" value="AGY47428.1"/>
    <property type="molecule type" value="Genomic_DNA"/>
</dbReference>
<organism evidence="1 2">
    <name type="scientific">Bacillus phage Grass</name>
    <dbReference type="NCBI Taxonomy" id="1406785"/>
    <lineage>
        <taxon>Viruses</taxon>
        <taxon>Duplodnaviria</taxon>
        <taxon>Heunggongvirae</taxon>
        <taxon>Uroviricota</taxon>
        <taxon>Caudoviricetes</taxon>
        <taxon>Herelleviridae</taxon>
        <taxon>Bastillevirinae</taxon>
        <taxon>Nitunavirus</taxon>
        <taxon>Nitunavirus grass</taxon>
    </lineage>
</organism>
<dbReference type="RefSeq" id="YP_008771529.1">
    <property type="nucleotide sequence ID" value="NC_022771.1"/>
</dbReference>
<gene>
    <name evidence="1" type="ORF">Grass_163</name>
</gene>
<evidence type="ECO:0000313" key="2">
    <source>
        <dbReference type="Proteomes" id="UP000017648"/>
    </source>
</evidence>
<dbReference type="KEGG" id="vg:17960087"/>
<evidence type="ECO:0000313" key="1">
    <source>
        <dbReference type="EMBL" id="AGY47428.1"/>
    </source>
</evidence>
<dbReference type="Proteomes" id="UP000017648">
    <property type="component" value="Segment"/>
</dbReference>
<proteinExistence type="predicted"/>
<name>U5PY75_BPGRA</name>
<keyword evidence="2" id="KW-1185">Reference proteome</keyword>
<dbReference type="OrthoDB" id="31055at10239"/>
<organismHost>
    <name type="scientific">Bacillus subtilis</name>
    <dbReference type="NCBI Taxonomy" id="1423"/>
</organismHost>